<evidence type="ECO:0008006" key="14">
    <source>
        <dbReference type="Google" id="ProtNLM"/>
    </source>
</evidence>
<keyword evidence="11 12" id="KW-0472">Membrane</keyword>
<evidence type="ECO:0000256" key="2">
    <source>
        <dbReference type="ARBA" id="ARBA00004443"/>
    </source>
</evidence>
<sequence length="106" mass="12139">MLTRALTSRALLLRTLKNSADNVKQAKRNAGHGVWTYRMPPPMPSKSSIYLAEGLGAFAWWWVFYHIFTEPEHIYGEWPYVDPCTWTDQELGIPPDSKGPLKSTNM</sequence>
<evidence type="ECO:0000256" key="7">
    <source>
        <dbReference type="ARBA" id="ARBA00022792"/>
    </source>
</evidence>
<accession>A0A1E1WBI0</accession>
<dbReference type="AlphaFoldDB" id="A0A1E1WBI0"/>
<keyword evidence="5" id="KW-0813">Transport</keyword>
<evidence type="ECO:0000256" key="4">
    <source>
        <dbReference type="ARBA" id="ARBA00011533"/>
    </source>
</evidence>
<feature type="transmembrane region" description="Helical" evidence="12">
    <location>
        <begin position="48"/>
        <end position="68"/>
    </location>
</feature>
<reference evidence="13" key="1">
    <citation type="submission" date="2015-09" db="EMBL/GenBank/DDBJ databases">
        <title>De novo assembly of Pectinophora gossypiella (Pink Bollworm) gut transcriptome.</title>
        <authorList>
            <person name="Tassone E.E."/>
        </authorList>
    </citation>
    <scope>NUCLEOTIDE SEQUENCE</scope>
</reference>
<evidence type="ECO:0000256" key="6">
    <source>
        <dbReference type="ARBA" id="ARBA00022660"/>
    </source>
</evidence>
<evidence type="ECO:0000313" key="13">
    <source>
        <dbReference type="EMBL" id="JAT84299.1"/>
    </source>
</evidence>
<keyword evidence="12" id="KW-0812">Transmembrane</keyword>
<evidence type="ECO:0000256" key="10">
    <source>
        <dbReference type="ARBA" id="ARBA00023128"/>
    </source>
</evidence>
<gene>
    <name evidence="13" type="ORF">g.2371</name>
</gene>
<comment type="subunit">
    <text evidence="4">Complex I is composed of 45 different subunits.</text>
</comment>
<dbReference type="OrthoDB" id="6241903at2759"/>
<evidence type="ECO:0000256" key="5">
    <source>
        <dbReference type="ARBA" id="ARBA00022448"/>
    </source>
</evidence>
<comment type="subcellular location">
    <subcellularLocation>
        <location evidence="2">Mitochondrion inner membrane</location>
        <topology evidence="2">Peripheral membrane protein</topology>
        <orientation evidence="2">Matrix side</orientation>
    </subcellularLocation>
</comment>
<organism evidence="13">
    <name type="scientific">Pectinophora gossypiella</name>
    <name type="common">Cotton pink bollworm</name>
    <name type="synonym">Depressaria gossypiella</name>
    <dbReference type="NCBI Taxonomy" id="13191"/>
    <lineage>
        <taxon>Eukaryota</taxon>
        <taxon>Metazoa</taxon>
        <taxon>Ecdysozoa</taxon>
        <taxon>Arthropoda</taxon>
        <taxon>Hexapoda</taxon>
        <taxon>Insecta</taxon>
        <taxon>Pterygota</taxon>
        <taxon>Neoptera</taxon>
        <taxon>Endopterygota</taxon>
        <taxon>Lepidoptera</taxon>
        <taxon>Glossata</taxon>
        <taxon>Ditrysia</taxon>
        <taxon>Gelechioidea</taxon>
        <taxon>Gelechiidae</taxon>
        <taxon>Apatetrinae</taxon>
        <taxon>Pectinophora</taxon>
    </lineage>
</organism>
<keyword evidence="9" id="KW-0249">Electron transport</keyword>
<evidence type="ECO:0000256" key="11">
    <source>
        <dbReference type="ARBA" id="ARBA00023136"/>
    </source>
</evidence>
<evidence type="ECO:0000256" key="1">
    <source>
        <dbReference type="ARBA" id="ARBA00003195"/>
    </source>
</evidence>
<dbReference type="EMBL" id="GDQN01006755">
    <property type="protein sequence ID" value="JAT84299.1"/>
    <property type="molecule type" value="Transcribed_RNA"/>
</dbReference>
<keyword evidence="6" id="KW-0679">Respiratory chain</keyword>
<evidence type="ECO:0000256" key="3">
    <source>
        <dbReference type="ARBA" id="ARBA00005923"/>
    </source>
</evidence>
<keyword evidence="10" id="KW-0496">Mitochondrion</keyword>
<dbReference type="GO" id="GO:0032981">
    <property type="term" value="P:mitochondrial respiratory chain complex I assembly"/>
    <property type="evidence" value="ECO:0007669"/>
    <property type="project" value="TreeGrafter"/>
</dbReference>
<protein>
    <recommendedName>
        <fullName evidence="14">NADH dehydrogenase [ubiquinone] 1 beta subcomplex subunit 2, mitochondrial</fullName>
    </recommendedName>
</protein>
<comment type="function">
    <text evidence="1">Accessory subunit of the mitochondrial membrane respiratory chain NADH dehydrogenase (Complex I), that is believed not to be involved in catalysis. Complex I functions in the transfer of electrons from NADH to the respiratory chain. The immediate electron acceptor for the enzyme is believed to be ubiquinone.</text>
</comment>
<keyword evidence="12" id="KW-1133">Transmembrane helix</keyword>
<keyword evidence="8" id="KW-0809">Transit peptide</keyword>
<dbReference type="GO" id="GO:0045271">
    <property type="term" value="C:respiratory chain complex I"/>
    <property type="evidence" value="ECO:0007669"/>
    <property type="project" value="InterPro"/>
</dbReference>
<evidence type="ECO:0000256" key="8">
    <source>
        <dbReference type="ARBA" id="ARBA00022946"/>
    </source>
</evidence>
<dbReference type="PANTHER" id="PTHR15223:SF1">
    <property type="entry name" value="NADH DEHYDROGENASE [UBIQUINONE] 1 BETA SUBCOMPLEX SUBUNIT 2, MITOCHONDRIAL"/>
    <property type="match status" value="1"/>
</dbReference>
<name>A0A1E1WBI0_PECGO</name>
<evidence type="ECO:0000256" key="9">
    <source>
        <dbReference type="ARBA" id="ARBA00022982"/>
    </source>
</evidence>
<dbReference type="Pfam" id="PF14813">
    <property type="entry name" value="NADH_B2"/>
    <property type="match status" value="1"/>
</dbReference>
<dbReference type="InterPro" id="IPR026627">
    <property type="entry name" value="NDUFB2_animal"/>
</dbReference>
<comment type="similarity">
    <text evidence="3">Belongs to the complex I NDUFB2 subunit family.</text>
</comment>
<dbReference type="GO" id="GO:0005743">
    <property type="term" value="C:mitochondrial inner membrane"/>
    <property type="evidence" value="ECO:0007669"/>
    <property type="project" value="UniProtKB-SubCell"/>
</dbReference>
<proteinExistence type="inferred from homology"/>
<evidence type="ECO:0000256" key="12">
    <source>
        <dbReference type="SAM" id="Phobius"/>
    </source>
</evidence>
<keyword evidence="7" id="KW-0999">Mitochondrion inner membrane</keyword>
<dbReference type="PANTHER" id="PTHR15223">
    <property type="entry name" value="NADH-UBIQUINONE OXIDOREDUCTASE AGGG SUBUNIT"/>
    <property type="match status" value="1"/>
</dbReference>